<dbReference type="EMBL" id="LABY01000218">
    <property type="protein sequence ID" value="KMO30725.1"/>
    <property type="molecule type" value="Genomic_DNA"/>
</dbReference>
<accession>A0A0J6S695</accession>
<reference evidence="1 2" key="1">
    <citation type="submission" date="2015-03" db="EMBL/GenBank/DDBJ databases">
        <title>Genome sequencing of Methylobacterium variabile DSM 16961.</title>
        <authorList>
            <person name="Chaudhry V."/>
            <person name="Patil P.B."/>
        </authorList>
    </citation>
    <scope>NUCLEOTIDE SEQUENCE [LARGE SCALE GENOMIC DNA]</scope>
    <source>
        <strain evidence="1 2">DSM 16961</strain>
    </source>
</reference>
<protein>
    <submittedName>
        <fullName evidence="1">Uncharacterized protein</fullName>
    </submittedName>
</protein>
<keyword evidence="2" id="KW-1185">Reference proteome</keyword>
<dbReference type="RefSeq" id="WP_048447436.1">
    <property type="nucleotide sequence ID" value="NZ_LABY01000218.1"/>
</dbReference>
<proteinExistence type="predicted"/>
<evidence type="ECO:0000313" key="2">
    <source>
        <dbReference type="Proteomes" id="UP000035955"/>
    </source>
</evidence>
<dbReference type="Proteomes" id="UP000035955">
    <property type="component" value="Unassembled WGS sequence"/>
</dbReference>
<gene>
    <name evidence="1" type="ORF">VQ02_27600</name>
</gene>
<organism evidence="1 2">
    <name type="scientific">Methylobacterium variabile</name>
    <dbReference type="NCBI Taxonomy" id="298794"/>
    <lineage>
        <taxon>Bacteria</taxon>
        <taxon>Pseudomonadati</taxon>
        <taxon>Pseudomonadota</taxon>
        <taxon>Alphaproteobacteria</taxon>
        <taxon>Hyphomicrobiales</taxon>
        <taxon>Methylobacteriaceae</taxon>
        <taxon>Methylobacterium</taxon>
    </lineage>
</organism>
<dbReference type="AlphaFoldDB" id="A0A0J6S695"/>
<evidence type="ECO:0000313" key="1">
    <source>
        <dbReference type="EMBL" id="KMO30725.1"/>
    </source>
</evidence>
<sequence length="173" mass="19341">MYYEARSRNGGTSPGDLGRMLGEAVRLHLRIDQSLQEVKGDRDKEREREQAMELAQRRIDALQEAISHGRATTLADALAQTVIAYDLTVELDEDLDANLKQTHADLQRVLFSIASALEAHTGLTVKALGADYMMPAWADYLAPWYAPRRHREARLAVRSPADSQRPLSRTDAA</sequence>
<comment type="caution">
    <text evidence="1">The sequence shown here is derived from an EMBL/GenBank/DDBJ whole genome shotgun (WGS) entry which is preliminary data.</text>
</comment>
<name>A0A0J6S695_9HYPH</name>
<dbReference type="PATRIC" id="fig|298794.3.peg.3383"/>